<dbReference type="InterPro" id="IPR001867">
    <property type="entry name" value="OmpR/PhoB-type_DNA-bd"/>
</dbReference>
<feature type="modified residue" description="4-aspartylphosphate" evidence="6">
    <location>
        <position position="52"/>
    </location>
</feature>
<dbReference type="PANTHER" id="PTHR48111">
    <property type="entry name" value="REGULATOR OF RPOS"/>
    <property type="match status" value="1"/>
</dbReference>
<dbReference type="PROSITE" id="PS50110">
    <property type="entry name" value="RESPONSE_REGULATORY"/>
    <property type="match status" value="1"/>
</dbReference>
<dbReference type="InterPro" id="IPR036388">
    <property type="entry name" value="WH-like_DNA-bd_sf"/>
</dbReference>
<dbReference type="Gene3D" id="3.40.50.2300">
    <property type="match status" value="1"/>
</dbReference>
<dbReference type="PANTHER" id="PTHR48111:SF22">
    <property type="entry name" value="REGULATOR OF RPOS"/>
    <property type="match status" value="1"/>
</dbReference>
<dbReference type="Gene3D" id="1.10.10.10">
    <property type="entry name" value="Winged helix-like DNA-binding domain superfamily/Winged helix DNA-binding domain"/>
    <property type="match status" value="1"/>
</dbReference>
<evidence type="ECO:0000256" key="6">
    <source>
        <dbReference type="PROSITE-ProRule" id="PRU00169"/>
    </source>
</evidence>
<feature type="domain" description="Response regulatory" evidence="8">
    <location>
        <begin position="2"/>
        <end position="117"/>
    </location>
</feature>
<evidence type="ECO:0000259" key="9">
    <source>
        <dbReference type="PROSITE" id="PS51755"/>
    </source>
</evidence>
<dbReference type="Pfam" id="PF00486">
    <property type="entry name" value="Trans_reg_C"/>
    <property type="match status" value="1"/>
</dbReference>
<evidence type="ECO:0000259" key="8">
    <source>
        <dbReference type="PROSITE" id="PS50110"/>
    </source>
</evidence>
<evidence type="ECO:0000256" key="4">
    <source>
        <dbReference type="ARBA" id="ARBA00023125"/>
    </source>
</evidence>
<dbReference type="EMBL" id="CP146612">
    <property type="protein sequence ID" value="WWX25979.1"/>
    <property type="molecule type" value="Genomic_DNA"/>
</dbReference>
<feature type="domain" description="OmpR/PhoB-type" evidence="9">
    <location>
        <begin position="125"/>
        <end position="224"/>
    </location>
</feature>
<dbReference type="PROSITE" id="PS51755">
    <property type="entry name" value="OMPR_PHOB"/>
    <property type="match status" value="1"/>
</dbReference>
<keyword evidence="3" id="KW-0805">Transcription regulation</keyword>
<dbReference type="InterPro" id="IPR001789">
    <property type="entry name" value="Sig_transdc_resp-reg_receiver"/>
</dbReference>
<keyword evidence="2" id="KW-0902">Two-component regulatory system</keyword>
<keyword evidence="4 7" id="KW-0238">DNA-binding</keyword>
<keyword evidence="1 6" id="KW-0597">Phosphoprotein</keyword>
<evidence type="ECO:0000313" key="11">
    <source>
        <dbReference type="Proteomes" id="UP001375370"/>
    </source>
</evidence>
<name>A0ABZ2J9T7_9CHLR</name>
<dbReference type="RefSeq" id="WP_338738684.1">
    <property type="nucleotide sequence ID" value="NZ_CP146612.1"/>
</dbReference>
<evidence type="ECO:0000256" key="7">
    <source>
        <dbReference type="PROSITE-ProRule" id="PRU01091"/>
    </source>
</evidence>
<dbReference type="InterPro" id="IPR011006">
    <property type="entry name" value="CheY-like_superfamily"/>
</dbReference>
<sequence length="225" mass="25456">MRLLLIEDDKSLGWTIKSSLDKQHGYVMDWVTNGLEGVEMAEAYEYDLILLDIMLPGQDGFAACRSIRNTGNKTPILMLTARSREDDRVRGLDLGADDYLVKPFSYPELFARIRALIRRAGNQYDSVITAGLLVMDTAARKVVYDGKQIELTAREYAVLEYLSLNKGNVVTREMLEHQLWDCESGAFSNVIEVMICHIRRKLCPSGERETVVKTVKGLGYVIRDS</sequence>
<dbReference type="SMART" id="SM00862">
    <property type="entry name" value="Trans_reg_C"/>
    <property type="match status" value="1"/>
</dbReference>
<dbReference type="SMART" id="SM00448">
    <property type="entry name" value="REC"/>
    <property type="match status" value="1"/>
</dbReference>
<evidence type="ECO:0000256" key="1">
    <source>
        <dbReference type="ARBA" id="ARBA00022553"/>
    </source>
</evidence>
<evidence type="ECO:0000256" key="2">
    <source>
        <dbReference type="ARBA" id="ARBA00023012"/>
    </source>
</evidence>
<proteinExistence type="predicted"/>
<evidence type="ECO:0000313" key="10">
    <source>
        <dbReference type="EMBL" id="WWX25979.1"/>
    </source>
</evidence>
<dbReference type="Proteomes" id="UP001375370">
    <property type="component" value="Chromosome"/>
</dbReference>
<evidence type="ECO:0000256" key="3">
    <source>
        <dbReference type="ARBA" id="ARBA00023015"/>
    </source>
</evidence>
<protein>
    <submittedName>
        <fullName evidence="10">Response regulator transcription factor</fullName>
    </submittedName>
</protein>
<gene>
    <name evidence="10" type="ORF">V8247_03155</name>
</gene>
<dbReference type="SUPFAM" id="SSF52172">
    <property type="entry name" value="CheY-like"/>
    <property type="match status" value="1"/>
</dbReference>
<dbReference type="Pfam" id="PF00072">
    <property type="entry name" value="Response_reg"/>
    <property type="match status" value="1"/>
</dbReference>
<dbReference type="Gene3D" id="6.10.250.690">
    <property type="match status" value="1"/>
</dbReference>
<organism evidence="10 11">
    <name type="scientific">Candidatus Dehalogenimonas loeffleri</name>
    <dbReference type="NCBI Taxonomy" id="3127115"/>
    <lineage>
        <taxon>Bacteria</taxon>
        <taxon>Bacillati</taxon>
        <taxon>Chloroflexota</taxon>
        <taxon>Dehalococcoidia</taxon>
        <taxon>Dehalococcoidales</taxon>
        <taxon>Dehalococcoidaceae</taxon>
        <taxon>Dehalogenimonas</taxon>
    </lineage>
</organism>
<dbReference type="InterPro" id="IPR039420">
    <property type="entry name" value="WalR-like"/>
</dbReference>
<accession>A0ABZ2J9T7</accession>
<reference evidence="10 11" key="1">
    <citation type="submission" date="2024-03" db="EMBL/GenBank/DDBJ databases">
        <title>A Dehalogenimonas Isolated from Estuarine Sediments Dihaloeliminates Chlorinated Alkanes.</title>
        <authorList>
            <person name="Yang Y."/>
            <person name="Wang H."/>
        </authorList>
    </citation>
    <scope>NUCLEOTIDE SEQUENCE [LARGE SCALE GENOMIC DNA]</scope>
    <source>
        <strain evidence="10 11">W</strain>
    </source>
</reference>
<feature type="DNA-binding region" description="OmpR/PhoB-type" evidence="7">
    <location>
        <begin position="125"/>
        <end position="224"/>
    </location>
</feature>
<keyword evidence="5" id="KW-0804">Transcription</keyword>
<keyword evidence="11" id="KW-1185">Reference proteome</keyword>
<evidence type="ECO:0000256" key="5">
    <source>
        <dbReference type="ARBA" id="ARBA00023163"/>
    </source>
</evidence>
<dbReference type="CDD" id="cd00383">
    <property type="entry name" value="trans_reg_C"/>
    <property type="match status" value="1"/>
</dbReference>